<evidence type="ECO:0000256" key="4">
    <source>
        <dbReference type="ARBA" id="ARBA00022801"/>
    </source>
</evidence>
<dbReference type="Pfam" id="PF00270">
    <property type="entry name" value="DEAD"/>
    <property type="match status" value="1"/>
</dbReference>
<dbReference type="EMBL" id="JBAHYK010000287">
    <property type="protein sequence ID" value="KAL0575636.1"/>
    <property type="molecule type" value="Genomic_DNA"/>
</dbReference>
<dbReference type="InterPro" id="IPR011545">
    <property type="entry name" value="DEAD/DEAH_box_helicase_dom"/>
</dbReference>
<organism evidence="11 12">
    <name type="scientific">Marasmius crinis-equi</name>
    <dbReference type="NCBI Taxonomy" id="585013"/>
    <lineage>
        <taxon>Eukaryota</taxon>
        <taxon>Fungi</taxon>
        <taxon>Dikarya</taxon>
        <taxon>Basidiomycota</taxon>
        <taxon>Agaricomycotina</taxon>
        <taxon>Agaricomycetes</taxon>
        <taxon>Agaricomycetidae</taxon>
        <taxon>Agaricales</taxon>
        <taxon>Marasmiineae</taxon>
        <taxon>Marasmiaceae</taxon>
        <taxon>Marasmius</taxon>
    </lineage>
</organism>
<dbReference type="SUPFAM" id="SSF52540">
    <property type="entry name" value="P-loop containing nucleoside triphosphate hydrolases"/>
    <property type="match status" value="1"/>
</dbReference>
<sequence>MLDAFGWVLGRCFAFVLDVADVILSALDVVLDVVKRLPSNDEEQLLDVAEIDIKSDWDQVDDTFDNMNLKAELLRGIYAYIFERPSAIQQHAIAPVVKGHDVIAQAQSGTGKAATFSIFTLQQLDMPSSHPRANERIRAAWVTT</sequence>
<evidence type="ECO:0000256" key="5">
    <source>
        <dbReference type="ARBA" id="ARBA00022806"/>
    </source>
</evidence>
<feature type="short sequence motif" description="Q motif" evidence="9">
    <location>
        <begin position="62"/>
        <end position="90"/>
    </location>
</feature>
<keyword evidence="4" id="KW-0378">Hydrolase</keyword>
<evidence type="ECO:0000259" key="10">
    <source>
        <dbReference type="PROSITE" id="PS51195"/>
    </source>
</evidence>
<keyword evidence="2" id="KW-0690">Ribosome biogenesis</keyword>
<keyword evidence="6" id="KW-0067">ATP-binding</keyword>
<dbReference type="InterPro" id="IPR050079">
    <property type="entry name" value="DEAD_box_RNA_helicase"/>
</dbReference>
<dbReference type="InterPro" id="IPR014014">
    <property type="entry name" value="RNA_helicase_DEAD_Q_motif"/>
</dbReference>
<comment type="caution">
    <text evidence="11">The sequence shown here is derived from an EMBL/GenBank/DDBJ whole genome shotgun (WGS) entry which is preliminary data.</text>
</comment>
<comment type="subcellular location">
    <subcellularLocation>
        <location evidence="1">Nucleus</location>
    </subcellularLocation>
</comment>
<keyword evidence="7" id="KW-0694">RNA-binding</keyword>
<evidence type="ECO:0000313" key="11">
    <source>
        <dbReference type="EMBL" id="KAL0575636.1"/>
    </source>
</evidence>
<dbReference type="Proteomes" id="UP001465976">
    <property type="component" value="Unassembled WGS sequence"/>
</dbReference>
<evidence type="ECO:0000256" key="6">
    <source>
        <dbReference type="ARBA" id="ARBA00022840"/>
    </source>
</evidence>
<evidence type="ECO:0000256" key="7">
    <source>
        <dbReference type="ARBA" id="ARBA00022884"/>
    </source>
</evidence>
<keyword evidence="11" id="KW-0396">Initiation factor</keyword>
<dbReference type="Gene3D" id="3.40.50.300">
    <property type="entry name" value="P-loop containing nucleotide triphosphate hydrolases"/>
    <property type="match status" value="1"/>
</dbReference>
<gene>
    <name evidence="11" type="primary">TIF1_6</name>
    <name evidence="11" type="ORF">V5O48_006340</name>
</gene>
<name>A0ABR3FJS5_9AGAR</name>
<evidence type="ECO:0000256" key="8">
    <source>
        <dbReference type="ARBA" id="ARBA00023242"/>
    </source>
</evidence>
<reference evidence="11 12" key="1">
    <citation type="submission" date="2024-02" db="EMBL/GenBank/DDBJ databases">
        <title>A draft genome for the cacao thread blight pathogen Marasmius crinis-equi.</title>
        <authorList>
            <person name="Cohen S.P."/>
            <person name="Baruah I.K."/>
            <person name="Amoako-Attah I."/>
            <person name="Bukari Y."/>
            <person name="Meinhardt L.W."/>
            <person name="Bailey B.A."/>
        </authorList>
    </citation>
    <scope>NUCLEOTIDE SEQUENCE [LARGE SCALE GENOMIC DNA]</scope>
    <source>
        <strain evidence="11 12">GH-76</strain>
    </source>
</reference>
<dbReference type="PANTHER" id="PTHR47959">
    <property type="entry name" value="ATP-DEPENDENT RNA HELICASE RHLE-RELATED"/>
    <property type="match status" value="1"/>
</dbReference>
<dbReference type="PROSITE" id="PS51195">
    <property type="entry name" value="Q_MOTIF"/>
    <property type="match status" value="1"/>
</dbReference>
<keyword evidence="8" id="KW-0539">Nucleus</keyword>
<evidence type="ECO:0000256" key="1">
    <source>
        <dbReference type="ARBA" id="ARBA00004123"/>
    </source>
</evidence>
<dbReference type="PANTHER" id="PTHR47959:SF13">
    <property type="entry name" value="ATP-DEPENDENT RNA HELICASE RHLE"/>
    <property type="match status" value="1"/>
</dbReference>
<dbReference type="InterPro" id="IPR027417">
    <property type="entry name" value="P-loop_NTPase"/>
</dbReference>
<keyword evidence="5" id="KW-0347">Helicase</keyword>
<accession>A0ABR3FJS5</accession>
<evidence type="ECO:0000256" key="2">
    <source>
        <dbReference type="ARBA" id="ARBA00022517"/>
    </source>
</evidence>
<evidence type="ECO:0000313" key="12">
    <source>
        <dbReference type="Proteomes" id="UP001465976"/>
    </source>
</evidence>
<proteinExistence type="predicted"/>
<keyword evidence="11" id="KW-0648">Protein biosynthesis</keyword>
<dbReference type="GO" id="GO:0003743">
    <property type="term" value="F:translation initiation factor activity"/>
    <property type="evidence" value="ECO:0007669"/>
    <property type="project" value="UniProtKB-KW"/>
</dbReference>
<keyword evidence="3" id="KW-0547">Nucleotide-binding</keyword>
<evidence type="ECO:0000256" key="9">
    <source>
        <dbReference type="PROSITE-ProRule" id="PRU00552"/>
    </source>
</evidence>
<keyword evidence="12" id="KW-1185">Reference proteome</keyword>
<evidence type="ECO:0000256" key="3">
    <source>
        <dbReference type="ARBA" id="ARBA00022741"/>
    </source>
</evidence>
<protein>
    <submittedName>
        <fullName evidence="11">Translation initiation factor eIF4A</fullName>
    </submittedName>
</protein>
<feature type="domain" description="DEAD-box RNA helicase Q" evidence="10">
    <location>
        <begin position="62"/>
        <end position="90"/>
    </location>
</feature>